<dbReference type="OrthoDB" id="4008250at2"/>
<dbReference type="InterPro" id="IPR003439">
    <property type="entry name" value="ABC_transporter-like_ATP-bd"/>
</dbReference>
<keyword evidence="3" id="KW-0547">Nucleotide-binding</keyword>
<gene>
    <name evidence="6" type="ORF">C3B54_11755</name>
</gene>
<dbReference type="EMBL" id="CP026923">
    <property type="protein sequence ID" value="AVG23735.1"/>
    <property type="molecule type" value="Genomic_DNA"/>
</dbReference>
<keyword evidence="4 6" id="KW-0067">ATP-binding</keyword>
<evidence type="ECO:0000256" key="3">
    <source>
        <dbReference type="ARBA" id="ARBA00022741"/>
    </source>
</evidence>
<dbReference type="GO" id="GO:0016887">
    <property type="term" value="F:ATP hydrolysis activity"/>
    <property type="evidence" value="ECO:0007669"/>
    <property type="project" value="InterPro"/>
</dbReference>
<dbReference type="Proteomes" id="UP000243077">
    <property type="component" value="Chromosome"/>
</dbReference>
<accession>A0A2L2BPZ7</accession>
<evidence type="ECO:0000256" key="2">
    <source>
        <dbReference type="ARBA" id="ARBA00022448"/>
    </source>
</evidence>
<dbReference type="PROSITE" id="PS50893">
    <property type="entry name" value="ABC_TRANSPORTER_2"/>
    <property type="match status" value="2"/>
</dbReference>
<dbReference type="SMART" id="SM00382">
    <property type="entry name" value="AAA"/>
    <property type="match status" value="2"/>
</dbReference>
<dbReference type="RefSeq" id="WP_104913305.1">
    <property type="nucleotide sequence ID" value="NZ_CP026923.1"/>
</dbReference>
<proteinExistence type="inferred from homology"/>
<dbReference type="Pfam" id="PF00005">
    <property type="entry name" value="ABC_tran"/>
    <property type="match status" value="2"/>
</dbReference>
<name>A0A2L2BPZ7_9MICO</name>
<dbReference type="InterPro" id="IPR017871">
    <property type="entry name" value="ABC_transporter-like_CS"/>
</dbReference>
<protein>
    <submittedName>
        <fullName evidence="6">Peptide/nickel ABC ATP-binding protein</fullName>
    </submittedName>
</protein>
<keyword evidence="2" id="KW-0813">Transport</keyword>
<evidence type="ECO:0000313" key="7">
    <source>
        <dbReference type="Proteomes" id="UP000243077"/>
    </source>
</evidence>
<dbReference type="CDD" id="cd03257">
    <property type="entry name" value="ABC_NikE_OppD_transporters"/>
    <property type="match status" value="2"/>
</dbReference>
<keyword evidence="7" id="KW-1185">Reference proteome</keyword>
<evidence type="ECO:0000256" key="1">
    <source>
        <dbReference type="ARBA" id="ARBA00005417"/>
    </source>
</evidence>
<dbReference type="Gene3D" id="3.40.50.300">
    <property type="entry name" value="P-loop containing nucleotide triphosphate hydrolases"/>
    <property type="match status" value="2"/>
</dbReference>
<evidence type="ECO:0000256" key="4">
    <source>
        <dbReference type="ARBA" id="ARBA00022840"/>
    </source>
</evidence>
<reference evidence="6 7" key="1">
    <citation type="submission" date="2018-02" db="EMBL/GenBank/DDBJ databases">
        <title>Complete genome of the streamlined marine actinobacterium Pontimonas salivibrio CL-TW6 adapted to coastal planktonic lifestype.</title>
        <authorList>
            <person name="Cho B.C."/>
            <person name="Hardies S.C."/>
            <person name="Jang G.I."/>
            <person name="Hwang C.Y."/>
        </authorList>
    </citation>
    <scope>NUCLEOTIDE SEQUENCE [LARGE SCALE GENOMIC DNA]</scope>
    <source>
        <strain evidence="6 7">CL-TW6</strain>
    </source>
</reference>
<dbReference type="GO" id="GO:0005524">
    <property type="term" value="F:ATP binding"/>
    <property type="evidence" value="ECO:0007669"/>
    <property type="project" value="UniProtKB-KW"/>
</dbReference>
<dbReference type="AlphaFoldDB" id="A0A2L2BPZ7"/>
<dbReference type="NCBIfam" id="NF008453">
    <property type="entry name" value="PRK11308.1"/>
    <property type="match status" value="2"/>
</dbReference>
<organism evidence="6 7">
    <name type="scientific">Pontimonas salivibrio</name>
    <dbReference type="NCBI Taxonomy" id="1159327"/>
    <lineage>
        <taxon>Bacteria</taxon>
        <taxon>Bacillati</taxon>
        <taxon>Actinomycetota</taxon>
        <taxon>Actinomycetes</taxon>
        <taxon>Micrococcales</taxon>
        <taxon>Microbacteriaceae</taxon>
        <taxon>Pontimonas</taxon>
    </lineage>
</organism>
<dbReference type="InterPro" id="IPR050319">
    <property type="entry name" value="ABC_transp_ATP-bind"/>
</dbReference>
<feature type="domain" description="ABC transporter" evidence="5">
    <location>
        <begin position="278"/>
        <end position="523"/>
    </location>
</feature>
<dbReference type="InterPro" id="IPR003593">
    <property type="entry name" value="AAA+_ATPase"/>
</dbReference>
<evidence type="ECO:0000259" key="5">
    <source>
        <dbReference type="PROSITE" id="PS50893"/>
    </source>
</evidence>
<sequence length="531" mass="57345">MTNRVHLEQLTVQFPGGSAPAVADVSFDIEPGECFALVGESGSGKTLTALSLLGLTPPDAVVTAKSRVIAGVETREFTQSQWRTLRGTRVGLVSQDALVSLDPLRRIGTEVGEVLDIARPRVEEHVRMQQVLAALEQAAVSEPHLRMQQYAHQLSGGLRQRALIASAIAAKPAILIADEPTTALDSLSQARILELLGQLKASGIALLLVSHDIAVVRQIADRIGVMRHGELVEKGPADEILTAPRHPYTRELLDLVPTLKTGAPRNTSHDDPSESPVLLVRGVSRHYATDEGAVFHALQDVSLQVSAGRTLGIVGESGSGKTTLARIVMGIDKPDSGDVELMGKPWSSVSERLQRPQRGAIQLVEQNPYDALDPRWSVKKVIGEAIRLDDTLTDTHQRSARMRELLEQVGLSEELLPRKPHQLSGGQRQRVAIARALARRPRVLVCDEPVSALDASVQAQVLRMLASLQERLALSLIVISHDLGVIAQMSDEVVVLHEGRVVESGNSASVITDPQHPFTRELLAAAPAMMA</sequence>
<dbReference type="InterPro" id="IPR027417">
    <property type="entry name" value="P-loop_NTPase"/>
</dbReference>
<dbReference type="PANTHER" id="PTHR43776:SF7">
    <property type="entry name" value="D,D-DIPEPTIDE TRANSPORT ATP-BINDING PROTEIN DDPF-RELATED"/>
    <property type="match status" value="1"/>
</dbReference>
<dbReference type="GO" id="GO:0055085">
    <property type="term" value="P:transmembrane transport"/>
    <property type="evidence" value="ECO:0007669"/>
    <property type="project" value="UniProtKB-ARBA"/>
</dbReference>
<dbReference type="InterPro" id="IPR013563">
    <property type="entry name" value="Oligopep_ABC_C"/>
</dbReference>
<dbReference type="PANTHER" id="PTHR43776">
    <property type="entry name" value="TRANSPORT ATP-BINDING PROTEIN"/>
    <property type="match status" value="1"/>
</dbReference>
<dbReference type="PROSITE" id="PS00211">
    <property type="entry name" value="ABC_TRANSPORTER_1"/>
    <property type="match status" value="1"/>
</dbReference>
<dbReference type="SUPFAM" id="SSF52540">
    <property type="entry name" value="P-loop containing nucleoside triphosphate hydrolases"/>
    <property type="match status" value="2"/>
</dbReference>
<evidence type="ECO:0000313" key="6">
    <source>
        <dbReference type="EMBL" id="AVG23735.1"/>
    </source>
</evidence>
<dbReference type="KEGG" id="psai:C3B54_11755"/>
<dbReference type="Pfam" id="PF08352">
    <property type="entry name" value="oligo_HPY"/>
    <property type="match status" value="2"/>
</dbReference>
<dbReference type="GO" id="GO:0015833">
    <property type="term" value="P:peptide transport"/>
    <property type="evidence" value="ECO:0007669"/>
    <property type="project" value="InterPro"/>
</dbReference>
<comment type="similarity">
    <text evidence="1">Belongs to the ABC transporter superfamily.</text>
</comment>
<feature type="domain" description="ABC transporter" evidence="5">
    <location>
        <begin position="5"/>
        <end position="253"/>
    </location>
</feature>